<dbReference type="Gene3D" id="3.30.70.1820">
    <property type="entry name" value="L1 transposable element, RRM domain"/>
    <property type="match status" value="1"/>
</dbReference>
<feature type="coiled-coil region" evidence="1">
    <location>
        <begin position="86"/>
        <end position="113"/>
    </location>
</feature>
<organism evidence="3 4">
    <name type="scientific">Cirrhinus mrigala</name>
    <name type="common">Mrigala</name>
    <dbReference type="NCBI Taxonomy" id="683832"/>
    <lineage>
        <taxon>Eukaryota</taxon>
        <taxon>Metazoa</taxon>
        <taxon>Chordata</taxon>
        <taxon>Craniata</taxon>
        <taxon>Vertebrata</taxon>
        <taxon>Euteleostomi</taxon>
        <taxon>Actinopterygii</taxon>
        <taxon>Neopterygii</taxon>
        <taxon>Teleostei</taxon>
        <taxon>Ostariophysi</taxon>
        <taxon>Cypriniformes</taxon>
        <taxon>Cyprinidae</taxon>
        <taxon>Labeoninae</taxon>
        <taxon>Labeonini</taxon>
        <taxon>Cirrhinus</taxon>
    </lineage>
</organism>
<feature type="region of interest" description="Disordered" evidence="2">
    <location>
        <begin position="1"/>
        <end position="20"/>
    </location>
</feature>
<dbReference type="PANTHER" id="PTHR11505">
    <property type="entry name" value="L1 TRANSPOSABLE ELEMENT-RELATED"/>
    <property type="match status" value="1"/>
</dbReference>
<keyword evidence="4" id="KW-1185">Reference proteome</keyword>
<feature type="compositionally biased region" description="Basic residues" evidence="2">
    <location>
        <begin position="1"/>
        <end position="10"/>
    </location>
</feature>
<dbReference type="Gene3D" id="1.20.5.340">
    <property type="match status" value="1"/>
</dbReference>
<evidence type="ECO:0000256" key="1">
    <source>
        <dbReference type="SAM" id="Coils"/>
    </source>
</evidence>
<dbReference type="InterPro" id="IPR004244">
    <property type="entry name" value="Transposase_22"/>
</dbReference>
<sequence length="570" mass="64581">MSSRPQRKRDKKDNTDLAVDDLGSTSEVDVAQVGTIANSEAAIQPDNSVILSAINGLKSEFLSQYKDVLAVVKELREDFSSFAGRLTKAESRIGQAEDDISGLQGRVSKLERTALELASALDLAECRSRRSNIRILGLPNGIEGNNPVLFLENWLPQVLGADSFPAPVIIERAHRLPNGIRAGNTPSRPKTMILKSLNYADKVRVLRAAREIGTVMFQNHHIMFFPDLSPEVLKRRKRFDDVKREIRRRKIKYRMIFPARLLVNYRDRRHFFNSPEEADKFIVGLQKDVGEAEMVKWLHNPEFLDFIGNQIDFFFECNTNQTSASIRWEAFKAYIRGQMISFTSSKTNRSTLKMIELEQNIEALEEEILRKETPELRQELLLLKAELNDISTNKAVASITRLKQTCYDQGEKPGRLLAWRIKAQQNVNVINEIKVVDGQNTVIPSEINKAFKNYYEDLYKSSPPGNTHLYKTFLEETQLISLSEEDSKAFDQPIEEADLTAAISCMSSGKAPGPDGLPIDIYKISHNKLITPMIEMLNESFNNEELPFSMRSALITLILKPGKDPMKCGS</sequence>
<comment type="caution">
    <text evidence="3">The sequence shown here is derived from an EMBL/GenBank/DDBJ whole genome shotgun (WGS) entry which is preliminary data.</text>
</comment>
<reference evidence="3 4" key="1">
    <citation type="submission" date="2024-05" db="EMBL/GenBank/DDBJ databases">
        <title>Genome sequencing and assembly of Indian major carp, Cirrhinus mrigala (Hamilton, 1822).</title>
        <authorList>
            <person name="Mohindra V."/>
            <person name="Chowdhury L.M."/>
            <person name="Lal K."/>
            <person name="Jena J.K."/>
        </authorList>
    </citation>
    <scope>NUCLEOTIDE SEQUENCE [LARGE SCALE GENOMIC DNA]</scope>
    <source>
        <strain evidence="3">CM1030</strain>
        <tissue evidence="3">Blood</tissue>
    </source>
</reference>
<dbReference type="Proteomes" id="UP001529510">
    <property type="component" value="Unassembled WGS sequence"/>
</dbReference>
<keyword evidence="1" id="KW-0175">Coiled coil</keyword>
<evidence type="ECO:0000313" key="4">
    <source>
        <dbReference type="Proteomes" id="UP001529510"/>
    </source>
</evidence>
<evidence type="ECO:0000313" key="3">
    <source>
        <dbReference type="EMBL" id="KAL0150444.1"/>
    </source>
</evidence>
<name>A0ABD0MNC8_CIRMR</name>
<dbReference type="EMBL" id="JAMKFB020000295">
    <property type="protein sequence ID" value="KAL0150444.1"/>
    <property type="molecule type" value="Genomic_DNA"/>
</dbReference>
<proteinExistence type="predicted"/>
<accession>A0ABD0MNC8</accession>
<dbReference type="AlphaFoldDB" id="A0ABD0MNC8"/>
<protein>
    <submittedName>
        <fullName evidence="3">Uncharacterized protein</fullName>
    </submittedName>
</protein>
<feature type="coiled-coil region" evidence="1">
    <location>
        <begin position="347"/>
        <end position="374"/>
    </location>
</feature>
<evidence type="ECO:0000256" key="2">
    <source>
        <dbReference type="SAM" id="MobiDB-lite"/>
    </source>
</evidence>
<gene>
    <name evidence="3" type="ORF">M9458_054261</name>
</gene>